<gene>
    <name evidence="2" type="ORF">RBR11_14005</name>
</gene>
<evidence type="ECO:0000313" key="2">
    <source>
        <dbReference type="EMBL" id="MDQ4215032.1"/>
    </source>
</evidence>
<evidence type="ECO:0000259" key="1">
    <source>
        <dbReference type="Pfam" id="PF07110"/>
    </source>
</evidence>
<dbReference type="InterPro" id="IPR009799">
    <property type="entry name" value="EthD_dom"/>
</dbReference>
<comment type="caution">
    <text evidence="2">The sequence shown here is derived from an EMBL/GenBank/DDBJ whole genome shotgun (WGS) entry which is preliminary data.</text>
</comment>
<dbReference type="EMBL" id="JAVFCB010000008">
    <property type="protein sequence ID" value="MDQ4215032.1"/>
    <property type="molecule type" value="Genomic_DNA"/>
</dbReference>
<dbReference type="Pfam" id="PF07110">
    <property type="entry name" value="EthD"/>
    <property type="match status" value="1"/>
</dbReference>
<dbReference type="InterPro" id="IPR011008">
    <property type="entry name" value="Dimeric_a/b-barrel"/>
</dbReference>
<name>A0ABU0XJL1_9MICO</name>
<dbReference type="Proteomes" id="UP001230289">
    <property type="component" value="Unassembled WGS sequence"/>
</dbReference>
<evidence type="ECO:0000313" key="3">
    <source>
        <dbReference type="Proteomes" id="UP001230289"/>
    </source>
</evidence>
<keyword evidence="3" id="KW-1185">Reference proteome</keyword>
<proteinExistence type="predicted"/>
<sequence length="240" mass="26254">MVRSGAAFTDVSLRHKRVRILRGPQDAEVLREVARSLVGGGAATEVALDLRSPGPGPDVPAGPGEVAALLHVYGSAASSDPDRALAGLAGLAGLADLGGEEHGILERIVFDRRERPGQWDWTEGWIRIGTQVRRPHLDRAGFVAHWGGMHAELVRAHHPGAVRYTQSYRLWSSPGATEFDGFYESYFPTEADWTDRLFDSAEGERLLSDDADGFLQESGSERLWVTKERFGLGWDEVLPA</sequence>
<dbReference type="Gene3D" id="3.30.70.100">
    <property type="match status" value="1"/>
</dbReference>
<dbReference type="RefSeq" id="WP_308489983.1">
    <property type="nucleotide sequence ID" value="NZ_JAVFCB010000008.1"/>
</dbReference>
<reference evidence="2 3" key="1">
    <citation type="submission" date="2023-08" db="EMBL/GenBank/DDBJ databases">
        <title>Microbacterium sp. nov., isolated from a waste landfill.</title>
        <authorList>
            <person name="Wen W."/>
        </authorList>
    </citation>
    <scope>NUCLEOTIDE SEQUENCE [LARGE SCALE GENOMIC DNA]</scope>
    <source>
        <strain evidence="2 3">ASV81</strain>
    </source>
</reference>
<organism evidence="2 3">
    <name type="scientific">Microbacterium capsulatum</name>
    <dbReference type="NCBI Taxonomy" id="3041921"/>
    <lineage>
        <taxon>Bacteria</taxon>
        <taxon>Bacillati</taxon>
        <taxon>Actinomycetota</taxon>
        <taxon>Actinomycetes</taxon>
        <taxon>Micrococcales</taxon>
        <taxon>Microbacteriaceae</taxon>
        <taxon>Microbacterium</taxon>
    </lineage>
</organism>
<feature type="domain" description="EthD" evidence="1">
    <location>
        <begin position="134"/>
        <end position="216"/>
    </location>
</feature>
<protein>
    <recommendedName>
        <fullName evidence="1">EthD domain-containing protein</fullName>
    </recommendedName>
</protein>
<dbReference type="SUPFAM" id="SSF54909">
    <property type="entry name" value="Dimeric alpha+beta barrel"/>
    <property type="match status" value="1"/>
</dbReference>
<accession>A0ABU0XJL1</accession>